<dbReference type="SUPFAM" id="SSF51735">
    <property type="entry name" value="NAD(P)-binding Rossmann-fold domains"/>
    <property type="match status" value="1"/>
</dbReference>
<dbReference type="eggNOG" id="COG0057">
    <property type="taxonomic scope" value="Bacteria"/>
</dbReference>
<name>A0A059FZ69_9PROT</name>
<feature type="non-terminal residue" evidence="1">
    <location>
        <position position="60"/>
    </location>
</feature>
<sequence>MHDKSIRVAVNGYGVIGKRVADAVTLQDDMQLAGIADTAADWRLRVANARGYRVFAATPT</sequence>
<protein>
    <submittedName>
        <fullName evidence="1">Glyceraldehyde-3-phosphate dehydrogenase</fullName>
        <ecNumber evidence="1">1.2.1.59</ecNumber>
    </submittedName>
</protein>
<dbReference type="EC" id="1.2.1.59" evidence="1"/>
<dbReference type="STRING" id="1280953.HOC_20868"/>
<gene>
    <name evidence="1" type="ORF">HOC_20868</name>
</gene>
<keyword evidence="2" id="KW-1185">Reference proteome</keyword>
<dbReference type="Proteomes" id="UP000024942">
    <property type="component" value="Unassembled WGS sequence"/>
</dbReference>
<organism evidence="1 2">
    <name type="scientific">Hyphomonas oceanitis SCH89</name>
    <dbReference type="NCBI Taxonomy" id="1280953"/>
    <lineage>
        <taxon>Bacteria</taxon>
        <taxon>Pseudomonadati</taxon>
        <taxon>Pseudomonadota</taxon>
        <taxon>Alphaproteobacteria</taxon>
        <taxon>Hyphomonadales</taxon>
        <taxon>Hyphomonadaceae</taxon>
        <taxon>Hyphomonas</taxon>
    </lineage>
</organism>
<dbReference type="GO" id="GO:0043891">
    <property type="term" value="F:glyceraldehyde-3-phosphate dehydrogenase [NAD(P)+] (phosphorylating) activity"/>
    <property type="evidence" value="ECO:0007669"/>
    <property type="project" value="UniProtKB-EC"/>
</dbReference>
<evidence type="ECO:0000313" key="1">
    <source>
        <dbReference type="EMBL" id="KCZ96009.1"/>
    </source>
</evidence>
<accession>A0A059FZ69</accession>
<comment type="caution">
    <text evidence="1">The sequence shown here is derived from an EMBL/GenBank/DDBJ whole genome shotgun (WGS) entry which is preliminary data.</text>
</comment>
<dbReference type="InterPro" id="IPR036291">
    <property type="entry name" value="NAD(P)-bd_dom_sf"/>
</dbReference>
<dbReference type="EMBL" id="ARYL01000155">
    <property type="protein sequence ID" value="KCZ96009.1"/>
    <property type="molecule type" value="Genomic_DNA"/>
</dbReference>
<evidence type="ECO:0000313" key="2">
    <source>
        <dbReference type="Proteomes" id="UP000024942"/>
    </source>
</evidence>
<dbReference type="Gene3D" id="3.40.50.720">
    <property type="entry name" value="NAD(P)-binding Rossmann-like Domain"/>
    <property type="match status" value="1"/>
</dbReference>
<reference evidence="1 2" key="1">
    <citation type="journal article" date="2014" name="Antonie Van Leeuwenhoek">
        <title>Hyphomonas beringensis sp. nov. and Hyphomonas chukchiensis sp. nov., isolated from surface seawater of the Bering Sea and Chukchi Sea.</title>
        <authorList>
            <person name="Li C."/>
            <person name="Lai Q."/>
            <person name="Li G."/>
            <person name="Dong C."/>
            <person name="Wang J."/>
            <person name="Liao Y."/>
            <person name="Shao Z."/>
        </authorList>
    </citation>
    <scope>NUCLEOTIDE SEQUENCE [LARGE SCALE GENOMIC DNA]</scope>
    <source>
        <strain evidence="1 2">SCH89</strain>
    </source>
</reference>
<dbReference type="AlphaFoldDB" id="A0A059FZ69"/>
<keyword evidence="1" id="KW-0560">Oxidoreductase</keyword>
<proteinExistence type="predicted"/>